<dbReference type="GO" id="GO:0045505">
    <property type="term" value="F:dynein intermediate chain binding"/>
    <property type="evidence" value="ECO:0007669"/>
    <property type="project" value="InterPro"/>
</dbReference>
<reference evidence="3" key="2">
    <citation type="submission" date="2017-12" db="EMBL/GenBank/DDBJ databases">
        <title>Genome sequence of the Bar-tailed Godwit (Limosa lapponica baueri).</title>
        <authorList>
            <person name="Lima N.C.B."/>
            <person name="Parody-Merino A.M."/>
            <person name="Battley P.F."/>
            <person name="Fidler A.E."/>
            <person name="Prosdocimi F."/>
        </authorList>
    </citation>
    <scope>NUCLEOTIDE SEQUENCE [LARGE SCALE GENOMIC DNA]</scope>
</reference>
<name>A0A2I0TV95_LIMLA</name>
<dbReference type="GO" id="GO:0007018">
    <property type="term" value="P:microtubule-based movement"/>
    <property type="evidence" value="ECO:0007669"/>
    <property type="project" value="InterPro"/>
</dbReference>
<dbReference type="EMBL" id="KZ507017">
    <property type="protein sequence ID" value="PKU37715.1"/>
    <property type="molecule type" value="Genomic_DNA"/>
</dbReference>
<gene>
    <name evidence="2" type="ORF">llap_11981</name>
</gene>
<dbReference type="PANTHER" id="PTHR22878">
    <property type="entry name" value="DYNEIN HEAVY CHAIN 6, AXONEMAL-LIKE-RELATED"/>
    <property type="match status" value="1"/>
</dbReference>
<feature type="domain" description="Dynein heavy chain ATP-binding dynein motor region" evidence="1">
    <location>
        <begin position="9"/>
        <end position="185"/>
    </location>
</feature>
<accession>A0A2I0TV95</accession>
<dbReference type="InterPro" id="IPR026983">
    <property type="entry name" value="DHC"/>
</dbReference>
<proteinExistence type="predicted"/>
<organism evidence="2 3">
    <name type="scientific">Limosa lapponica baueri</name>
    <dbReference type="NCBI Taxonomy" id="1758121"/>
    <lineage>
        <taxon>Eukaryota</taxon>
        <taxon>Metazoa</taxon>
        <taxon>Chordata</taxon>
        <taxon>Craniata</taxon>
        <taxon>Vertebrata</taxon>
        <taxon>Euteleostomi</taxon>
        <taxon>Archelosauria</taxon>
        <taxon>Archosauria</taxon>
        <taxon>Dinosauria</taxon>
        <taxon>Saurischia</taxon>
        <taxon>Theropoda</taxon>
        <taxon>Coelurosauria</taxon>
        <taxon>Aves</taxon>
        <taxon>Neognathae</taxon>
        <taxon>Neoaves</taxon>
        <taxon>Charadriiformes</taxon>
        <taxon>Scolopacidae</taxon>
        <taxon>Limosa</taxon>
    </lineage>
</organism>
<sequence length="337" mass="37927">MPPCCRAGIAGLPNDTLSVENGVITQFSQRWTHYIDPQGQANKWIKNLERVNGLEVSKLSDRDFLSSLENAITFGKPFLLENVGEELDPALEPVLLKQTYKQQGSTVLKMGDAVIPYHESFKMYITTNMPNPHYSPEVSTKLTLINFTLSPSGLEDQLLGQVVAAERPDLEEARNQLIVSNAEMHDVNDRIVNINNYITFSLYINVCRSLFEKHKLMFAFLVCVRILMNDGQINMDEWRYLLSGGTITEMWENPAPAWLYERAWGDILALSNLKNFSGFASDFKLLVLRCLRGDKITNAMQDFVALKLDRHFIEPQVTSPKGALVGPGVDQEPSSGL</sequence>
<dbReference type="InterPro" id="IPR027417">
    <property type="entry name" value="P-loop_NTPase"/>
</dbReference>
<dbReference type="OrthoDB" id="5593012at2759"/>
<dbReference type="GO" id="GO:0051959">
    <property type="term" value="F:dynein light intermediate chain binding"/>
    <property type="evidence" value="ECO:0007669"/>
    <property type="project" value="InterPro"/>
</dbReference>
<keyword evidence="3" id="KW-1185">Reference proteome</keyword>
<dbReference type="InterPro" id="IPR035706">
    <property type="entry name" value="AAA_9"/>
</dbReference>
<evidence type="ECO:0000313" key="2">
    <source>
        <dbReference type="EMBL" id="PKU37715.1"/>
    </source>
</evidence>
<dbReference type="PANTHER" id="PTHR22878:SF73">
    <property type="entry name" value="DYNEIN AXONEMAL HEAVY CHAIN 1"/>
    <property type="match status" value="1"/>
</dbReference>
<protein>
    <submittedName>
        <fullName evidence="2">Dynein heavy chain axonemal</fullName>
    </submittedName>
</protein>
<dbReference type="Proteomes" id="UP000233556">
    <property type="component" value="Unassembled WGS sequence"/>
</dbReference>
<dbReference type="AlphaFoldDB" id="A0A2I0TV95"/>
<dbReference type="Gene3D" id="3.40.50.300">
    <property type="entry name" value="P-loop containing nucleotide triphosphate hydrolases"/>
    <property type="match status" value="1"/>
</dbReference>
<dbReference type="Pfam" id="PF12781">
    <property type="entry name" value="AAA_9"/>
    <property type="match status" value="1"/>
</dbReference>
<reference evidence="3" key="1">
    <citation type="submission" date="2017-11" db="EMBL/GenBank/DDBJ databases">
        <authorList>
            <person name="Lima N.C."/>
            <person name="Parody-Merino A.M."/>
            <person name="Battley P.F."/>
            <person name="Fidler A.E."/>
            <person name="Prosdocimi F."/>
        </authorList>
    </citation>
    <scope>NUCLEOTIDE SEQUENCE [LARGE SCALE GENOMIC DNA]</scope>
</reference>
<dbReference type="FunFam" id="3.40.50.300:FF:001145">
    <property type="entry name" value="Putative dynein heavy chain"/>
    <property type="match status" value="1"/>
</dbReference>
<evidence type="ECO:0000313" key="3">
    <source>
        <dbReference type="Proteomes" id="UP000233556"/>
    </source>
</evidence>
<dbReference type="GO" id="GO:0030286">
    <property type="term" value="C:dynein complex"/>
    <property type="evidence" value="ECO:0007669"/>
    <property type="project" value="InterPro"/>
</dbReference>
<evidence type="ECO:0000259" key="1">
    <source>
        <dbReference type="Pfam" id="PF12781"/>
    </source>
</evidence>